<feature type="region of interest" description="Disordered" evidence="1">
    <location>
        <begin position="435"/>
        <end position="468"/>
    </location>
</feature>
<dbReference type="PaxDb" id="3055-EDP05877"/>
<feature type="region of interest" description="Disordered" evidence="1">
    <location>
        <begin position="544"/>
        <end position="563"/>
    </location>
</feature>
<feature type="compositionally biased region" description="Low complexity" evidence="1">
    <location>
        <begin position="121"/>
        <end position="136"/>
    </location>
</feature>
<organism evidence="2 3">
    <name type="scientific">Chlamydomonas reinhardtii</name>
    <name type="common">Chlamydomonas smithii</name>
    <dbReference type="NCBI Taxonomy" id="3055"/>
    <lineage>
        <taxon>Eukaryota</taxon>
        <taxon>Viridiplantae</taxon>
        <taxon>Chlorophyta</taxon>
        <taxon>core chlorophytes</taxon>
        <taxon>Chlorophyceae</taxon>
        <taxon>CS clade</taxon>
        <taxon>Chlamydomonadales</taxon>
        <taxon>Chlamydomonadaceae</taxon>
        <taxon>Chlamydomonas</taxon>
    </lineage>
</organism>
<name>A0A2K3DJZ9_CHLRE</name>
<feature type="compositionally biased region" description="Polar residues" evidence="1">
    <location>
        <begin position="703"/>
        <end position="712"/>
    </location>
</feature>
<dbReference type="InParanoid" id="A0A2K3DJZ9"/>
<accession>A0A2K3DJZ9</accession>
<protein>
    <submittedName>
        <fullName evidence="2">Uncharacterized protein</fullName>
    </submittedName>
</protein>
<dbReference type="RefSeq" id="XP_042922767.1">
    <property type="nucleotide sequence ID" value="XM_043064199.1"/>
</dbReference>
<evidence type="ECO:0000313" key="3">
    <source>
        <dbReference type="Proteomes" id="UP000006906"/>
    </source>
</evidence>
<feature type="compositionally biased region" description="Gly residues" evidence="1">
    <location>
        <begin position="728"/>
        <end position="740"/>
    </location>
</feature>
<dbReference type="OrthoDB" id="10687543at2759"/>
<feature type="compositionally biased region" description="Gly residues" evidence="1">
    <location>
        <begin position="660"/>
        <end position="669"/>
    </location>
</feature>
<keyword evidence="3" id="KW-1185">Reference proteome</keyword>
<dbReference type="EMBL" id="CM008968">
    <property type="protein sequence ID" value="PNW80838.1"/>
    <property type="molecule type" value="Genomic_DNA"/>
</dbReference>
<dbReference type="AlphaFoldDB" id="A0A2K3DJZ9"/>
<dbReference type="KEGG" id="cre:CHLRE_07g331650v5"/>
<feature type="compositionally biased region" description="Gly residues" evidence="1">
    <location>
        <begin position="634"/>
        <end position="645"/>
    </location>
</feature>
<feature type="compositionally biased region" description="Low complexity" evidence="1">
    <location>
        <begin position="60"/>
        <end position="69"/>
    </location>
</feature>
<feature type="region of interest" description="Disordered" evidence="1">
    <location>
        <begin position="603"/>
        <end position="669"/>
    </location>
</feature>
<gene>
    <name evidence="2" type="ORF">CHLRE_07g331650v5</name>
</gene>
<evidence type="ECO:0000313" key="2">
    <source>
        <dbReference type="EMBL" id="PNW80838.1"/>
    </source>
</evidence>
<feature type="region of interest" description="Disordered" evidence="1">
    <location>
        <begin position="1"/>
        <end position="105"/>
    </location>
</feature>
<reference evidence="2 3" key="1">
    <citation type="journal article" date="2007" name="Science">
        <title>The Chlamydomonas genome reveals the evolution of key animal and plant functions.</title>
        <authorList>
            <person name="Merchant S.S."/>
            <person name="Prochnik S.E."/>
            <person name="Vallon O."/>
            <person name="Harris E.H."/>
            <person name="Karpowicz S.J."/>
            <person name="Witman G.B."/>
            <person name="Terry A."/>
            <person name="Salamov A."/>
            <person name="Fritz-Laylin L.K."/>
            <person name="Marechal-Drouard L."/>
            <person name="Marshall W.F."/>
            <person name="Qu L.H."/>
            <person name="Nelson D.R."/>
            <person name="Sanderfoot A.A."/>
            <person name="Spalding M.H."/>
            <person name="Kapitonov V.V."/>
            <person name="Ren Q."/>
            <person name="Ferris P."/>
            <person name="Lindquist E."/>
            <person name="Shapiro H."/>
            <person name="Lucas S.M."/>
            <person name="Grimwood J."/>
            <person name="Schmutz J."/>
            <person name="Cardol P."/>
            <person name="Cerutti H."/>
            <person name="Chanfreau G."/>
            <person name="Chen C.L."/>
            <person name="Cognat V."/>
            <person name="Croft M.T."/>
            <person name="Dent R."/>
            <person name="Dutcher S."/>
            <person name="Fernandez E."/>
            <person name="Fukuzawa H."/>
            <person name="Gonzalez-Ballester D."/>
            <person name="Gonzalez-Halphen D."/>
            <person name="Hallmann A."/>
            <person name="Hanikenne M."/>
            <person name="Hippler M."/>
            <person name="Inwood W."/>
            <person name="Jabbari K."/>
            <person name="Kalanon M."/>
            <person name="Kuras R."/>
            <person name="Lefebvre P.A."/>
            <person name="Lemaire S.D."/>
            <person name="Lobanov A.V."/>
            <person name="Lohr M."/>
            <person name="Manuell A."/>
            <person name="Meier I."/>
            <person name="Mets L."/>
            <person name="Mittag M."/>
            <person name="Mittelmeier T."/>
            <person name="Moroney J.V."/>
            <person name="Moseley J."/>
            <person name="Napoli C."/>
            <person name="Nedelcu A.M."/>
            <person name="Niyogi K."/>
            <person name="Novoselov S.V."/>
            <person name="Paulsen I.T."/>
            <person name="Pazour G."/>
            <person name="Purton S."/>
            <person name="Ral J.P."/>
            <person name="Riano-Pachon D.M."/>
            <person name="Riekhof W."/>
            <person name="Rymarquis L."/>
            <person name="Schroda M."/>
            <person name="Stern D."/>
            <person name="Umen J."/>
            <person name="Willows R."/>
            <person name="Wilson N."/>
            <person name="Zimmer S.L."/>
            <person name="Allmer J."/>
            <person name="Balk J."/>
            <person name="Bisova K."/>
            <person name="Chen C.J."/>
            <person name="Elias M."/>
            <person name="Gendler K."/>
            <person name="Hauser C."/>
            <person name="Lamb M.R."/>
            <person name="Ledford H."/>
            <person name="Long J.C."/>
            <person name="Minagawa J."/>
            <person name="Page M.D."/>
            <person name="Pan J."/>
            <person name="Pootakham W."/>
            <person name="Roje S."/>
            <person name="Rose A."/>
            <person name="Stahlberg E."/>
            <person name="Terauchi A.M."/>
            <person name="Yang P."/>
            <person name="Ball S."/>
            <person name="Bowler C."/>
            <person name="Dieckmann C.L."/>
            <person name="Gladyshev V.N."/>
            <person name="Green P."/>
            <person name="Jorgensen R."/>
            <person name="Mayfield S."/>
            <person name="Mueller-Roeber B."/>
            <person name="Rajamani S."/>
            <person name="Sayre R.T."/>
            <person name="Brokstein P."/>
            <person name="Dubchak I."/>
            <person name="Goodstein D."/>
            <person name="Hornick L."/>
            <person name="Huang Y.W."/>
            <person name="Jhaveri J."/>
            <person name="Luo Y."/>
            <person name="Martinez D."/>
            <person name="Ngau W.C."/>
            <person name="Otillar B."/>
            <person name="Poliakov A."/>
            <person name="Porter A."/>
            <person name="Szajkowski L."/>
            <person name="Werner G."/>
            <person name="Zhou K."/>
            <person name="Grigoriev I.V."/>
            <person name="Rokhsar D.S."/>
            <person name="Grossman A.R."/>
        </authorList>
    </citation>
    <scope>NUCLEOTIDE SEQUENCE [LARGE SCALE GENOMIC DNA]</scope>
    <source>
        <strain evidence="3">CC-503</strain>
    </source>
</reference>
<feature type="region of interest" description="Disordered" evidence="1">
    <location>
        <begin position="282"/>
        <end position="308"/>
    </location>
</feature>
<proteinExistence type="predicted"/>
<feature type="compositionally biased region" description="Gly residues" evidence="1">
    <location>
        <begin position="550"/>
        <end position="563"/>
    </location>
</feature>
<sequence length="850" mass="79324">MGGAASKQAVNQRLTTGGGGLEGAEDDAGRSAADGVVYQHPKISLRSAKSADTSSLRQDAGAAQGTTGANSSRAKASSHKSFGAVGGSDSGATGAGGGGAGGGGAGGGTIASRFFRAAAAAEGSSAAGSKRSGVKGATDRRICESGPSVSTDNKSRSAARSAFKAHGRSFRSGKAGARSSKATGGMSAKGGMSMGRAAAAALAAVAAAAAAEDEDEAEEAADPDLDLEPELEECDVRFPAIAASPTSVIVAASLSSPKPAAATQGGAVQNSLNSPIPNSLPPAAALAATSDSSNRSSGSGSGSSALGNAASCPMPLPARASGGIAAPPAALVLPQVAGAPSNRPSHCDSPAAVASPRTGGGGGGALPSPTRNGASAFASPSMRSPIHPASGAGAGAGGDAGATAAAAADVGHGDLEDDGIPCMDYEAELMALVTGTPPPQMTSPFSGAAAAAPLGRSSTNGNGSLGPAAADARLLPTATGSHRLSSPALLPAAASLDGGGGSRSAVYGAAGGASSKARRSSMLAAASGVSASVIAGRTSVTGMPSYRGSENGGGSGGGAGGGSVAGAATSVSAGLPQLAVSGSFRASSSGVSNALAAGAVTYRGSDNGSSRLPTAGSGSGGVPAGGMSFRGSDNGSGSGGAGGGSSRLQLPGRGSEKGAPGSGTGFVGSGLGGGGGGSLSRLALSGGGGLGADVDYYTTAVNSPTGRSTAGQRLTLVPTADGPSGRASGNGGGGGGGYDNGGSRSLRVSSVNSGLPASGCPSPSFRGSISGAGTAGAAGPMALSPSPPPLLLPSVSQSLAAAPPPSALAVAAATIKGESPLAAALSNVDEAAALIGARLQRLQHQATLRQ</sequence>
<evidence type="ECO:0000256" key="1">
    <source>
        <dbReference type="SAM" id="MobiDB-lite"/>
    </source>
</evidence>
<dbReference type="Proteomes" id="UP000006906">
    <property type="component" value="Chromosome 7"/>
</dbReference>
<feature type="region of interest" description="Disordered" evidence="1">
    <location>
        <begin position="121"/>
        <end position="188"/>
    </location>
</feature>
<dbReference type="GeneID" id="5716094"/>
<feature type="region of interest" description="Disordered" evidence="1">
    <location>
        <begin position="703"/>
        <end position="762"/>
    </location>
</feature>
<feature type="region of interest" description="Disordered" evidence="1">
    <location>
        <begin position="337"/>
        <end position="400"/>
    </location>
</feature>
<dbReference type="Gramene" id="PNW80838">
    <property type="protein sequence ID" value="PNW80838"/>
    <property type="gene ID" value="CHLRE_07g331650v5"/>
</dbReference>
<feature type="compositionally biased region" description="Gly residues" evidence="1">
    <location>
        <begin position="84"/>
        <end position="105"/>
    </location>
</feature>
<feature type="compositionally biased region" description="Polar residues" evidence="1">
    <location>
        <begin position="746"/>
        <end position="755"/>
    </location>
</feature>
<feature type="compositionally biased region" description="Low complexity" evidence="1">
    <location>
        <begin position="179"/>
        <end position="188"/>
    </location>
</feature>